<dbReference type="PANTHER" id="PTHR24027">
    <property type="entry name" value="CADHERIN-23"/>
    <property type="match status" value="1"/>
</dbReference>
<reference evidence="14" key="1">
    <citation type="submission" date="2021-06" db="EMBL/GenBank/DDBJ databases">
        <title>Parelaphostrongylus tenuis whole genome reference sequence.</title>
        <authorList>
            <person name="Garwood T.J."/>
            <person name="Larsen P.A."/>
            <person name="Fountain-Jones N.M."/>
            <person name="Garbe J.R."/>
            <person name="Macchietto M.G."/>
            <person name="Kania S.A."/>
            <person name="Gerhold R.W."/>
            <person name="Richards J.E."/>
            <person name="Wolf T.M."/>
        </authorList>
    </citation>
    <scope>NUCLEOTIDE SEQUENCE</scope>
    <source>
        <strain evidence="14">MNPRO001-30</strain>
        <tissue evidence="14">Meninges</tissue>
    </source>
</reference>
<evidence type="ECO:0000313" key="15">
    <source>
        <dbReference type="Proteomes" id="UP001196413"/>
    </source>
</evidence>
<feature type="domain" description="Cadherin" evidence="13">
    <location>
        <begin position="126"/>
        <end position="215"/>
    </location>
</feature>
<dbReference type="FunFam" id="2.60.40.60:FF:000037">
    <property type="entry name" value="FAT atypical cadherin 1"/>
    <property type="match status" value="1"/>
</dbReference>
<evidence type="ECO:0000313" key="14">
    <source>
        <dbReference type="EMBL" id="KAJ1372472.1"/>
    </source>
</evidence>
<keyword evidence="8" id="KW-1133">Transmembrane helix</keyword>
<evidence type="ECO:0000256" key="11">
    <source>
        <dbReference type="ARBA" id="ARBA00023180"/>
    </source>
</evidence>
<dbReference type="GO" id="GO:0005509">
    <property type="term" value="F:calcium ion binding"/>
    <property type="evidence" value="ECO:0007669"/>
    <property type="project" value="UniProtKB-UniRule"/>
</dbReference>
<evidence type="ECO:0000256" key="12">
    <source>
        <dbReference type="PROSITE-ProRule" id="PRU00043"/>
    </source>
</evidence>
<keyword evidence="11" id="KW-0325">Glycoprotein</keyword>
<keyword evidence="7" id="KW-0130">Cell adhesion</keyword>
<dbReference type="PROSITE" id="PS50268">
    <property type="entry name" value="CADHERIN_2"/>
    <property type="match status" value="2"/>
</dbReference>
<evidence type="ECO:0000256" key="9">
    <source>
        <dbReference type="ARBA" id="ARBA00023136"/>
    </source>
</evidence>
<gene>
    <name evidence="14" type="ORF">KIN20_034640</name>
</gene>
<keyword evidence="10" id="KW-1015">Disulfide bond</keyword>
<keyword evidence="9" id="KW-0472">Membrane</keyword>
<feature type="domain" description="Cadherin" evidence="13">
    <location>
        <begin position="15"/>
        <end position="109"/>
    </location>
</feature>
<evidence type="ECO:0000256" key="4">
    <source>
        <dbReference type="ARBA" id="ARBA00022729"/>
    </source>
</evidence>
<keyword evidence="6 12" id="KW-0106">Calcium</keyword>
<dbReference type="GO" id="GO:0016477">
    <property type="term" value="P:cell migration"/>
    <property type="evidence" value="ECO:0007669"/>
    <property type="project" value="TreeGrafter"/>
</dbReference>
<evidence type="ECO:0000256" key="2">
    <source>
        <dbReference type="ARBA" id="ARBA00022536"/>
    </source>
</evidence>
<dbReference type="PANTHER" id="PTHR24027:SF438">
    <property type="entry name" value="CADHERIN 23"/>
    <property type="match status" value="1"/>
</dbReference>
<keyword evidence="15" id="KW-1185">Reference proteome</keyword>
<dbReference type="Gene3D" id="2.60.40.60">
    <property type="entry name" value="Cadherins"/>
    <property type="match status" value="2"/>
</dbReference>
<comment type="subcellular location">
    <subcellularLocation>
        <location evidence="1">Membrane</location>
        <topology evidence="1">Single-pass membrane protein</topology>
    </subcellularLocation>
</comment>
<evidence type="ECO:0000256" key="3">
    <source>
        <dbReference type="ARBA" id="ARBA00022692"/>
    </source>
</evidence>
<evidence type="ECO:0000256" key="6">
    <source>
        <dbReference type="ARBA" id="ARBA00022837"/>
    </source>
</evidence>
<dbReference type="SMART" id="SM00112">
    <property type="entry name" value="CA"/>
    <property type="match status" value="2"/>
</dbReference>
<evidence type="ECO:0000256" key="5">
    <source>
        <dbReference type="ARBA" id="ARBA00022737"/>
    </source>
</evidence>
<proteinExistence type="predicted"/>
<dbReference type="InterPro" id="IPR039808">
    <property type="entry name" value="Cadherin"/>
</dbReference>
<evidence type="ECO:0000256" key="1">
    <source>
        <dbReference type="ARBA" id="ARBA00004167"/>
    </source>
</evidence>
<dbReference type="FunFam" id="2.60.40.60:FF:000116">
    <property type="entry name" value="Dachsous cadherin-related 2"/>
    <property type="match status" value="1"/>
</dbReference>
<evidence type="ECO:0000256" key="8">
    <source>
        <dbReference type="ARBA" id="ARBA00022989"/>
    </source>
</evidence>
<dbReference type="GO" id="GO:0007156">
    <property type="term" value="P:homophilic cell adhesion via plasma membrane adhesion molecules"/>
    <property type="evidence" value="ECO:0007669"/>
    <property type="project" value="InterPro"/>
</dbReference>
<dbReference type="InterPro" id="IPR015919">
    <property type="entry name" value="Cadherin-like_sf"/>
</dbReference>
<dbReference type="InterPro" id="IPR020894">
    <property type="entry name" value="Cadherin_CS"/>
</dbReference>
<dbReference type="SUPFAM" id="SSF49313">
    <property type="entry name" value="Cadherin-like"/>
    <property type="match status" value="2"/>
</dbReference>
<dbReference type="CDD" id="cd11304">
    <property type="entry name" value="Cadherin_repeat"/>
    <property type="match status" value="2"/>
</dbReference>
<sequence>MERTLSITCQVIEGNTVVVKIDASDGDDIDSQSPSPLRYKITKGDPQSFFRIDDHTGYITTSGSRRLDRETQHEHELSVEVCDSGEPQLCSTVPVVVSIDDVNDNAPTFPQSIYHFNIQSGVLRNVCRVFASDADIGMNAELFYNITDGDSRFTIDENGYIAATTPMKANEVSTLTIQATDRGRPAQMTQARVILTALASSQRAANDSDNRAPQFVKNTDKIPCVGC</sequence>
<protein>
    <recommendedName>
        <fullName evidence="13">Cadherin domain-containing protein</fullName>
    </recommendedName>
</protein>
<accession>A0AAD5WJC3</accession>
<comment type="caution">
    <text evidence="14">The sequence shown here is derived from an EMBL/GenBank/DDBJ whole genome shotgun (WGS) entry which is preliminary data.</text>
</comment>
<dbReference type="Pfam" id="PF00028">
    <property type="entry name" value="Cadherin"/>
    <property type="match status" value="2"/>
</dbReference>
<evidence type="ECO:0000256" key="7">
    <source>
        <dbReference type="ARBA" id="ARBA00022889"/>
    </source>
</evidence>
<keyword evidence="4" id="KW-0732">Signal</keyword>
<organism evidence="14 15">
    <name type="scientific">Parelaphostrongylus tenuis</name>
    <name type="common">Meningeal worm</name>
    <dbReference type="NCBI Taxonomy" id="148309"/>
    <lineage>
        <taxon>Eukaryota</taxon>
        <taxon>Metazoa</taxon>
        <taxon>Ecdysozoa</taxon>
        <taxon>Nematoda</taxon>
        <taxon>Chromadorea</taxon>
        <taxon>Rhabditida</taxon>
        <taxon>Rhabditina</taxon>
        <taxon>Rhabditomorpha</taxon>
        <taxon>Strongyloidea</taxon>
        <taxon>Metastrongylidae</taxon>
        <taxon>Parelaphostrongylus</taxon>
    </lineage>
</organism>
<keyword evidence="5" id="KW-0677">Repeat</keyword>
<dbReference type="InterPro" id="IPR002126">
    <property type="entry name" value="Cadherin-like_dom"/>
</dbReference>
<keyword evidence="3" id="KW-0812">Transmembrane</keyword>
<dbReference type="Proteomes" id="UP001196413">
    <property type="component" value="Unassembled WGS sequence"/>
</dbReference>
<dbReference type="GO" id="GO:0045296">
    <property type="term" value="F:cadherin binding"/>
    <property type="evidence" value="ECO:0007669"/>
    <property type="project" value="TreeGrafter"/>
</dbReference>
<dbReference type="GO" id="GO:0016342">
    <property type="term" value="C:catenin complex"/>
    <property type="evidence" value="ECO:0007669"/>
    <property type="project" value="TreeGrafter"/>
</dbReference>
<dbReference type="AlphaFoldDB" id="A0AAD5WJC3"/>
<name>A0AAD5WJC3_PARTN</name>
<evidence type="ECO:0000256" key="10">
    <source>
        <dbReference type="ARBA" id="ARBA00023157"/>
    </source>
</evidence>
<dbReference type="PROSITE" id="PS00232">
    <property type="entry name" value="CADHERIN_1"/>
    <property type="match status" value="1"/>
</dbReference>
<keyword evidence="2" id="KW-0245">EGF-like domain</keyword>
<evidence type="ECO:0000259" key="13">
    <source>
        <dbReference type="PROSITE" id="PS50268"/>
    </source>
</evidence>
<dbReference type="PRINTS" id="PR00205">
    <property type="entry name" value="CADHERIN"/>
</dbReference>
<dbReference type="EMBL" id="JAHQIW010007148">
    <property type="protein sequence ID" value="KAJ1372472.1"/>
    <property type="molecule type" value="Genomic_DNA"/>
</dbReference>
<dbReference type="GO" id="GO:0008013">
    <property type="term" value="F:beta-catenin binding"/>
    <property type="evidence" value="ECO:0007669"/>
    <property type="project" value="TreeGrafter"/>
</dbReference>